<dbReference type="EMBL" id="PJEX01000044">
    <property type="protein sequence ID" value="TKW57375.1"/>
    <property type="molecule type" value="Genomic_DNA"/>
</dbReference>
<protein>
    <submittedName>
        <fullName evidence="2">Uncharacterized protein</fullName>
    </submittedName>
</protein>
<dbReference type="AlphaFoldDB" id="A0A4U6XNN0"/>
<evidence type="ECO:0000256" key="1">
    <source>
        <dbReference type="SAM" id="MobiDB-lite"/>
    </source>
</evidence>
<evidence type="ECO:0000313" key="3">
    <source>
        <dbReference type="Proteomes" id="UP000310108"/>
    </source>
</evidence>
<organism evidence="2 3">
    <name type="scientific">Colletotrichum tanaceti</name>
    <dbReference type="NCBI Taxonomy" id="1306861"/>
    <lineage>
        <taxon>Eukaryota</taxon>
        <taxon>Fungi</taxon>
        <taxon>Dikarya</taxon>
        <taxon>Ascomycota</taxon>
        <taxon>Pezizomycotina</taxon>
        <taxon>Sordariomycetes</taxon>
        <taxon>Hypocreomycetidae</taxon>
        <taxon>Glomerellales</taxon>
        <taxon>Glomerellaceae</taxon>
        <taxon>Colletotrichum</taxon>
        <taxon>Colletotrichum destructivum species complex</taxon>
    </lineage>
</organism>
<name>A0A4U6XNN0_9PEZI</name>
<keyword evidence="3" id="KW-1185">Reference proteome</keyword>
<dbReference type="Proteomes" id="UP000310108">
    <property type="component" value="Unassembled WGS sequence"/>
</dbReference>
<proteinExistence type="predicted"/>
<sequence length="121" mass="13060">MHPSIVAEASRLLSFVAVTPKAVPSLPFSPTLPRSDPIYTQANACPTSHPAAASVHTVAVQSRRAHVSARTPSHSTLEGSTSLPLCWITGSYRTCQGNKRNKEKKKKTLNADPYAVVEPQR</sequence>
<feature type="region of interest" description="Disordered" evidence="1">
    <location>
        <begin position="97"/>
        <end position="121"/>
    </location>
</feature>
<comment type="caution">
    <text evidence="2">The sequence shown here is derived from an EMBL/GenBank/DDBJ whole genome shotgun (WGS) entry which is preliminary data.</text>
</comment>
<feature type="compositionally biased region" description="Basic residues" evidence="1">
    <location>
        <begin position="99"/>
        <end position="108"/>
    </location>
</feature>
<gene>
    <name evidence="2" type="ORF">CTA1_7815</name>
</gene>
<accession>A0A4U6XNN0</accession>
<evidence type="ECO:0000313" key="2">
    <source>
        <dbReference type="EMBL" id="TKW57375.1"/>
    </source>
</evidence>
<reference evidence="2 3" key="1">
    <citation type="journal article" date="2019" name="PLoS ONE">
        <title>Comparative genome analysis indicates high evolutionary potential of pathogenicity genes in Colletotrichum tanaceti.</title>
        <authorList>
            <person name="Lelwala R.V."/>
            <person name="Korhonen P.K."/>
            <person name="Young N.D."/>
            <person name="Scott J.B."/>
            <person name="Ades P.A."/>
            <person name="Gasser R.B."/>
            <person name="Taylor P.W.J."/>
        </authorList>
    </citation>
    <scope>NUCLEOTIDE SEQUENCE [LARGE SCALE GENOMIC DNA]</scope>
    <source>
        <strain evidence="2">BRIP57314</strain>
    </source>
</reference>